<comment type="caution">
    <text evidence="2">The sequence shown here is derived from an EMBL/GenBank/DDBJ whole genome shotgun (WGS) entry which is preliminary data.</text>
</comment>
<dbReference type="Proteomes" id="UP001596484">
    <property type="component" value="Unassembled WGS sequence"/>
</dbReference>
<evidence type="ECO:0000313" key="3">
    <source>
        <dbReference type="Proteomes" id="UP001596484"/>
    </source>
</evidence>
<dbReference type="Gene3D" id="3.10.450.50">
    <property type="match status" value="1"/>
</dbReference>
<dbReference type="SUPFAM" id="SSF54427">
    <property type="entry name" value="NTF2-like"/>
    <property type="match status" value="1"/>
</dbReference>
<feature type="domain" description="SnoaL-like" evidence="1">
    <location>
        <begin position="7"/>
        <end position="138"/>
    </location>
</feature>
<protein>
    <submittedName>
        <fullName evidence="2">Nuclear transport factor 2 family protein</fullName>
    </submittedName>
</protein>
<sequence>MSTHNDATDRAELSDLVGRYAAAVDGRDAATLTGLFAADAQFVQPQALVRRDQDPVTAGAETIATTVLNATAHLHSTHHAVHQQVLDVVDVEEAAGQTYCTAHHVYRAKDGGLRDNVLAIRYQDRYRKVAGSWRIAHRELVVDFAEDRAVTVPGA</sequence>
<reference evidence="3" key="1">
    <citation type="journal article" date="2019" name="Int. J. Syst. Evol. Microbiol.">
        <title>The Global Catalogue of Microorganisms (GCM) 10K type strain sequencing project: providing services to taxonomists for standard genome sequencing and annotation.</title>
        <authorList>
            <consortium name="The Broad Institute Genomics Platform"/>
            <consortium name="The Broad Institute Genome Sequencing Center for Infectious Disease"/>
            <person name="Wu L."/>
            <person name="Ma J."/>
        </authorList>
    </citation>
    <scope>NUCLEOTIDE SEQUENCE [LARGE SCALE GENOMIC DNA]</scope>
    <source>
        <strain evidence="3">ICMP 19430</strain>
    </source>
</reference>
<proteinExistence type="predicted"/>
<dbReference type="EMBL" id="JBHTCS010000002">
    <property type="protein sequence ID" value="MFC7446796.1"/>
    <property type="molecule type" value="Genomic_DNA"/>
</dbReference>
<evidence type="ECO:0000259" key="1">
    <source>
        <dbReference type="Pfam" id="PF13577"/>
    </source>
</evidence>
<organism evidence="2 3">
    <name type="scientific">Rhodococcus daqingensis</name>
    <dbReference type="NCBI Taxonomy" id="2479363"/>
    <lineage>
        <taxon>Bacteria</taxon>
        <taxon>Bacillati</taxon>
        <taxon>Actinomycetota</taxon>
        <taxon>Actinomycetes</taxon>
        <taxon>Mycobacteriales</taxon>
        <taxon>Nocardiaceae</taxon>
        <taxon>Rhodococcus</taxon>
    </lineage>
</organism>
<dbReference type="InterPro" id="IPR032710">
    <property type="entry name" value="NTF2-like_dom_sf"/>
</dbReference>
<dbReference type="RefSeq" id="WP_378401299.1">
    <property type="nucleotide sequence ID" value="NZ_JBHTCS010000002.1"/>
</dbReference>
<dbReference type="InterPro" id="IPR037401">
    <property type="entry name" value="SnoaL-like"/>
</dbReference>
<keyword evidence="3" id="KW-1185">Reference proteome</keyword>
<name>A0ABW2RTA7_9NOCA</name>
<evidence type="ECO:0000313" key="2">
    <source>
        <dbReference type="EMBL" id="MFC7446796.1"/>
    </source>
</evidence>
<accession>A0ABW2RTA7</accession>
<dbReference type="Pfam" id="PF13577">
    <property type="entry name" value="SnoaL_4"/>
    <property type="match status" value="1"/>
</dbReference>
<gene>
    <name evidence="2" type="ORF">ACFQS9_02725</name>
</gene>
<dbReference type="CDD" id="cd00531">
    <property type="entry name" value="NTF2_like"/>
    <property type="match status" value="1"/>
</dbReference>